<accession>A0AAW0BRT1</accession>
<keyword evidence="4" id="KW-1185">Reference proteome</keyword>
<evidence type="ECO:0000313" key="3">
    <source>
        <dbReference type="EMBL" id="KAK7029326.1"/>
    </source>
</evidence>
<comment type="caution">
    <text evidence="2">The sequence shown here is derived from an EMBL/GenBank/DDBJ whole genome shotgun (WGS) entry which is preliminary data.</text>
</comment>
<organism evidence="2 4">
    <name type="scientific">Favolaschia claudopus</name>
    <dbReference type="NCBI Taxonomy" id="2862362"/>
    <lineage>
        <taxon>Eukaryota</taxon>
        <taxon>Fungi</taxon>
        <taxon>Dikarya</taxon>
        <taxon>Basidiomycota</taxon>
        <taxon>Agaricomycotina</taxon>
        <taxon>Agaricomycetes</taxon>
        <taxon>Agaricomycetidae</taxon>
        <taxon>Agaricales</taxon>
        <taxon>Marasmiineae</taxon>
        <taxon>Mycenaceae</taxon>
        <taxon>Favolaschia</taxon>
    </lineage>
</organism>
<dbReference type="Proteomes" id="UP001362999">
    <property type="component" value="Unassembled WGS sequence"/>
</dbReference>
<dbReference type="EMBL" id="JAWWNJ010000027">
    <property type="protein sequence ID" value="KAK7029326.1"/>
    <property type="molecule type" value="Genomic_DNA"/>
</dbReference>
<feature type="region of interest" description="Disordered" evidence="1">
    <location>
        <begin position="392"/>
        <end position="426"/>
    </location>
</feature>
<name>A0AAW0BRT1_9AGAR</name>
<evidence type="ECO:0000313" key="4">
    <source>
        <dbReference type="Proteomes" id="UP001362999"/>
    </source>
</evidence>
<protein>
    <submittedName>
        <fullName evidence="2">Uncharacterized protein</fullName>
    </submittedName>
</protein>
<reference evidence="2 4" key="1">
    <citation type="journal article" date="2024" name="J Genomics">
        <title>Draft genome sequencing and assembly of Favolaschia claudopus CIRM-BRFM 2984 isolated from oak limbs.</title>
        <authorList>
            <person name="Navarro D."/>
            <person name="Drula E."/>
            <person name="Chaduli D."/>
            <person name="Cazenave R."/>
            <person name="Ahrendt S."/>
            <person name="Wang J."/>
            <person name="Lipzen A."/>
            <person name="Daum C."/>
            <person name="Barry K."/>
            <person name="Grigoriev I.V."/>
            <person name="Favel A."/>
            <person name="Rosso M.N."/>
            <person name="Martin F."/>
        </authorList>
    </citation>
    <scope>NUCLEOTIDE SEQUENCE [LARGE SCALE GENOMIC DNA]</scope>
    <source>
        <strain evidence="2 4">CIRM-BRFM 2984</strain>
    </source>
</reference>
<proteinExistence type="predicted"/>
<gene>
    <name evidence="3" type="ORF">R3P38DRAFT_2524760</name>
    <name evidence="2" type="ORF">R3P38DRAFT_2524823</name>
</gene>
<sequence length="512" mass="56167">MTNNRLIILVLLFWAQISLVFTCAVLGFLSQPGVLDLDVGNDEAVQLFLEKLNRIRNIPEANGHLALQRHLRIAMTLAKNKNLAILPELESLNERINRQAREGIASHQDKRSLVYKLHLANKEPKTIADFLAGCPIDPTAPIGTLLNPRIIERKRDLSFGPPIRTVLADTASRPFANDFVCDEAAGFYIVTDEESVIFFDKDDASVVFAELIVLRDVFGEQGTPESTAICEWFQDVIDTAVNERRDVRPKSDGTMVQLGYNAGPRDLRVFQLAKSYTKNLDEETKADHDTEVIAAVTITWAVAKAWLPLDITNKIEDTLEENGLPRIATRNIVAGVGYQIQFRGLAYNFPTFERAPPEAYFTYGYSASYHKDPCYVSGVCGISLNVGRTVNPPPSSTLATPGLRQTRSQTRAGSAPGQIDSTSEDFSKWPANGGGNFVDMTLKVVVHQAAGTLFAFNPAMGHGTTRLCGATNNLAAITFSSHIYKAFQLAQTGSIEAGDKAGDGNFDELNVD</sequence>
<dbReference type="AlphaFoldDB" id="A0AAW0BRT1"/>
<dbReference type="EMBL" id="JAWWNJ010000027">
    <property type="protein sequence ID" value="KAK7029313.1"/>
    <property type="molecule type" value="Genomic_DNA"/>
</dbReference>
<feature type="compositionally biased region" description="Polar residues" evidence="1">
    <location>
        <begin position="396"/>
        <end position="412"/>
    </location>
</feature>
<evidence type="ECO:0000256" key="1">
    <source>
        <dbReference type="SAM" id="MobiDB-lite"/>
    </source>
</evidence>
<evidence type="ECO:0000313" key="2">
    <source>
        <dbReference type="EMBL" id="KAK7029313.1"/>
    </source>
</evidence>